<evidence type="ECO:0000256" key="4">
    <source>
        <dbReference type="ARBA" id="ARBA00023136"/>
    </source>
</evidence>
<dbReference type="Pfam" id="PF00916">
    <property type="entry name" value="Sulfate_transp"/>
    <property type="match status" value="1"/>
</dbReference>
<comment type="subcellular location">
    <subcellularLocation>
        <location evidence="1">Membrane</location>
        <topology evidence="1">Multi-pass membrane protein</topology>
    </subcellularLocation>
</comment>
<dbReference type="GO" id="GO:0055085">
    <property type="term" value="P:transmembrane transport"/>
    <property type="evidence" value="ECO:0007669"/>
    <property type="project" value="InterPro"/>
</dbReference>
<feature type="transmembrane region" description="Helical" evidence="5">
    <location>
        <begin position="354"/>
        <end position="372"/>
    </location>
</feature>
<dbReference type="SUPFAM" id="SSF52091">
    <property type="entry name" value="SpoIIaa-like"/>
    <property type="match status" value="1"/>
</dbReference>
<dbReference type="EMBL" id="CAEZYF010000008">
    <property type="protein sequence ID" value="CAB4722902.1"/>
    <property type="molecule type" value="Genomic_DNA"/>
</dbReference>
<organism evidence="9">
    <name type="scientific">freshwater metagenome</name>
    <dbReference type="NCBI Taxonomy" id="449393"/>
    <lineage>
        <taxon>unclassified sequences</taxon>
        <taxon>metagenomes</taxon>
        <taxon>ecological metagenomes</taxon>
    </lineage>
</organism>
<dbReference type="PROSITE" id="PS50801">
    <property type="entry name" value="STAS"/>
    <property type="match status" value="1"/>
</dbReference>
<dbReference type="EMBL" id="CAFBMT010000005">
    <property type="protein sequence ID" value="CAB4926090.1"/>
    <property type="molecule type" value="Genomic_DNA"/>
</dbReference>
<dbReference type="Pfam" id="PF01740">
    <property type="entry name" value="STAS"/>
    <property type="match status" value="1"/>
</dbReference>
<evidence type="ECO:0000256" key="2">
    <source>
        <dbReference type="ARBA" id="ARBA00022692"/>
    </source>
</evidence>
<dbReference type="InterPro" id="IPR011547">
    <property type="entry name" value="SLC26A/SulP_dom"/>
</dbReference>
<feature type="transmembrane region" description="Helical" evidence="5">
    <location>
        <begin position="384"/>
        <end position="412"/>
    </location>
</feature>
<sequence>MTWTNLVPAIAQVRSYRREWLSKDLLAGVVLTGLLAPAGMAYAAAAGLPPVTGLYATIVPLVVYAMFGPSRILVMGPDSSLTPLIVAAVLPLAAVGTDRAVQLAGAVGILAGLICVVAGLARFGFIAELLSSPVRYGYLHGIALTIIVAQSAKLCGFSVKGETIVGQLRQVVDGLDAGRLNGWSLTIGLLSIAVIAALRVVSRRIPGTLIAVIIGIVVAVALDLHRRGVPLVGDLPRGLPKFAIPDVDWHTTRTLAGASLGIAFVAFADTSVMSRTMAMRRREHVDANHELVALGLANVASGLFHGFPVSASQSRTPVAEAMGSRTQLTGITAAAVLLALAAAAPATFRHLPEASLAAIVIAAAISLIDLPAMVRLWRVRRSEFVLSIAALLAVAALGPVSGVVVAVALSILNFLRLAWKPHTAELVRVDGLKGYHDRVRHPEGRVVPGLVLYRFDGPLVFANARFFVEDLQRVIEERPEPTTCVIITAEPITDIDTTAADALKELVDHLATRGIELRFAELKGTVRERLERYEVFDQDAHRFAARTVGEAVKQYLGEQQVPWVDWEDRPDDGDSPADRR</sequence>
<feature type="transmembrane region" description="Helical" evidence="5">
    <location>
        <begin position="205"/>
        <end position="222"/>
    </location>
</feature>
<evidence type="ECO:0000256" key="5">
    <source>
        <dbReference type="SAM" id="Phobius"/>
    </source>
</evidence>
<feature type="transmembrane region" description="Helical" evidence="5">
    <location>
        <begin position="328"/>
        <end position="348"/>
    </location>
</feature>
<evidence type="ECO:0000313" key="8">
    <source>
        <dbReference type="EMBL" id="CAB4722902.1"/>
    </source>
</evidence>
<evidence type="ECO:0000313" key="10">
    <source>
        <dbReference type="EMBL" id="CAB4926090.1"/>
    </source>
</evidence>
<keyword evidence="4 5" id="KW-0472">Membrane</keyword>
<gene>
    <name evidence="8" type="ORF">UFOPK2656_01503</name>
    <name evidence="9" type="ORF">UFOPK3099_00233</name>
    <name evidence="10" type="ORF">UFOPK3651_01175</name>
    <name evidence="11" type="ORF">UFOPK3931_00212</name>
    <name evidence="7" type="ORF">UFOPK4189_01124</name>
</gene>
<keyword evidence="2 5" id="KW-0812">Transmembrane</keyword>
<evidence type="ECO:0000313" key="11">
    <source>
        <dbReference type="EMBL" id="CAB4972099.1"/>
    </source>
</evidence>
<dbReference type="GO" id="GO:0016020">
    <property type="term" value="C:membrane"/>
    <property type="evidence" value="ECO:0007669"/>
    <property type="project" value="UniProtKB-SubCell"/>
</dbReference>
<feature type="transmembrane region" description="Helical" evidence="5">
    <location>
        <begin position="81"/>
        <end position="97"/>
    </location>
</feature>
<evidence type="ECO:0000313" key="7">
    <source>
        <dbReference type="EMBL" id="CAB4363344.1"/>
    </source>
</evidence>
<feature type="transmembrane region" description="Helical" evidence="5">
    <location>
        <begin position="255"/>
        <end position="272"/>
    </location>
</feature>
<evidence type="ECO:0000256" key="3">
    <source>
        <dbReference type="ARBA" id="ARBA00022989"/>
    </source>
</evidence>
<dbReference type="EMBL" id="CAESGF010000005">
    <property type="protein sequence ID" value="CAB4363344.1"/>
    <property type="molecule type" value="Genomic_DNA"/>
</dbReference>
<reference evidence="9" key="1">
    <citation type="submission" date="2020-05" db="EMBL/GenBank/DDBJ databases">
        <authorList>
            <person name="Chiriac C."/>
            <person name="Salcher M."/>
            <person name="Ghai R."/>
            <person name="Kavagutti S V."/>
        </authorList>
    </citation>
    <scope>NUCLEOTIDE SEQUENCE</scope>
</reference>
<dbReference type="NCBIfam" id="TIGR00815">
    <property type="entry name" value="sulP"/>
    <property type="match status" value="1"/>
</dbReference>
<dbReference type="EMBL" id="CAFAAV010000010">
    <property type="protein sequence ID" value="CAB4803082.1"/>
    <property type="molecule type" value="Genomic_DNA"/>
</dbReference>
<feature type="domain" description="STAS" evidence="6">
    <location>
        <begin position="440"/>
        <end position="555"/>
    </location>
</feature>
<evidence type="ECO:0000256" key="1">
    <source>
        <dbReference type="ARBA" id="ARBA00004141"/>
    </source>
</evidence>
<dbReference type="EMBL" id="CAFBOL010000003">
    <property type="protein sequence ID" value="CAB4972099.1"/>
    <property type="molecule type" value="Genomic_DNA"/>
</dbReference>
<dbReference type="PANTHER" id="PTHR11814">
    <property type="entry name" value="SULFATE TRANSPORTER"/>
    <property type="match status" value="1"/>
</dbReference>
<feature type="transmembrane region" description="Helical" evidence="5">
    <location>
        <begin position="180"/>
        <end position="198"/>
    </location>
</feature>
<dbReference type="InterPro" id="IPR002645">
    <property type="entry name" value="STAS_dom"/>
</dbReference>
<dbReference type="Gene3D" id="3.30.750.24">
    <property type="entry name" value="STAS domain"/>
    <property type="match status" value="1"/>
</dbReference>
<dbReference type="InterPro" id="IPR036513">
    <property type="entry name" value="STAS_dom_sf"/>
</dbReference>
<feature type="transmembrane region" description="Helical" evidence="5">
    <location>
        <begin position="103"/>
        <end position="125"/>
    </location>
</feature>
<dbReference type="AlphaFoldDB" id="A0A6J6Y186"/>
<evidence type="ECO:0000313" key="9">
    <source>
        <dbReference type="EMBL" id="CAB4803082.1"/>
    </source>
</evidence>
<keyword evidence="3 5" id="KW-1133">Transmembrane helix</keyword>
<dbReference type="CDD" id="cd07042">
    <property type="entry name" value="STAS_SulP_like_sulfate_transporter"/>
    <property type="match status" value="1"/>
</dbReference>
<protein>
    <submittedName>
        <fullName evidence="9">Unannotated protein</fullName>
    </submittedName>
</protein>
<proteinExistence type="predicted"/>
<feature type="transmembrane region" description="Helical" evidence="5">
    <location>
        <begin position="53"/>
        <end position="74"/>
    </location>
</feature>
<evidence type="ECO:0000259" key="6">
    <source>
        <dbReference type="PROSITE" id="PS50801"/>
    </source>
</evidence>
<accession>A0A6J6Y186</accession>
<name>A0A6J6Y186_9ZZZZ</name>
<dbReference type="InterPro" id="IPR001902">
    <property type="entry name" value="SLC26A/SulP_fam"/>
</dbReference>